<name>A0A848FD84_9BURK</name>
<dbReference type="EMBL" id="JABBFW010000018">
    <property type="protein sequence ID" value="NML17424.1"/>
    <property type="molecule type" value="Genomic_DNA"/>
</dbReference>
<keyword evidence="2" id="KW-1185">Reference proteome</keyword>
<dbReference type="Proteomes" id="UP000574067">
    <property type="component" value="Unassembled WGS sequence"/>
</dbReference>
<proteinExistence type="predicted"/>
<gene>
    <name evidence="1" type="ORF">HHL10_20850</name>
</gene>
<dbReference type="RefSeq" id="WP_169162326.1">
    <property type="nucleotide sequence ID" value="NZ_JABBFW010000018.1"/>
</dbReference>
<dbReference type="AlphaFoldDB" id="A0A848FD84"/>
<comment type="caution">
    <text evidence="1">The sequence shown here is derived from an EMBL/GenBank/DDBJ whole genome shotgun (WGS) entry which is preliminary data.</text>
</comment>
<evidence type="ECO:0000313" key="2">
    <source>
        <dbReference type="Proteomes" id="UP000574067"/>
    </source>
</evidence>
<protein>
    <submittedName>
        <fullName evidence="1">Uncharacterized protein</fullName>
    </submittedName>
</protein>
<sequence length="61" mass="6961">MDEPVFDIENRDGAGVMTYQYVDIDSSVTIELPRGRQVARINDASRGKLSERKRLDARVIH</sequence>
<evidence type="ECO:0000313" key="1">
    <source>
        <dbReference type="EMBL" id="NML17424.1"/>
    </source>
</evidence>
<organism evidence="1 2">
    <name type="scientific">Azohydromonas caseinilytica</name>
    <dbReference type="NCBI Taxonomy" id="2728836"/>
    <lineage>
        <taxon>Bacteria</taxon>
        <taxon>Pseudomonadati</taxon>
        <taxon>Pseudomonadota</taxon>
        <taxon>Betaproteobacteria</taxon>
        <taxon>Burkholderiales</taxon>
        <taxon>Sphaerotilaceae</taxon>
        <taxon>Azohydromonas</taxon>
    </lineage>
</organism>
<reference evidence="1 2" key="1">
    <citation type="submission" date="2020-04" db="EMBL/GenBank/DDBJ databases">
        <title>Azohydromonas sp. isolated from soil.</title>
        <authorList>
            <person name="Dahal R.H."/>
        </authorList>
    </citation>
    <scope>NUCLEOTIDE SEQUENCE [LARGE SCALE GENOMIC DNA]</scope>
    <source>
        <strain evidence="1 2">G-1-1-14</strain>
    </source>
</reference>
<accession>A0A848FD84</accession>